<dbReference type="GO" id="GO:0005381">
    <property type="term" value="F:iron ion transmembrane transporter activity"/>
    <property type="evidence" value="ECO:0000318"/>
    <property type="project" value="GO_Central"/>
</dbReference>
<dbReference type="GO" id="GO:0010168">
    <property type="term" value="C:ER body"/>
    <property type="evidence" value="ECO:0000318"/>
    <property type="project" value="GO_Central"/>
</dbReference>
<dbReference type="PANTHER" id="PTHR38937">
    <property type="entry name" value="MEMBRANE PROTEIN OF ER BODY-LIKE PROTEIN"/>
    <property type="match status" value="1"/>
</dbReference>
<feature type="region of interest" description="Disordered" evidence="1">
    <location>
        <begin position="27"/>
        <end position="109"/>
    </location>
</feature>
<reference evidence="3" key="1">
    <citation type="submission" date="2018-08" db="EMBL/GenBank/DDBJ databases">
        <authorList>
            <person name="Rossello M."/>
        </authorList>
    </citation>
    <scope>NUCLEOTIDE SEQUENCE [LARGE SCALE GENOMIC DNA]</scope>
    <source>
        <strain evidence="3">cv. Chinese Spring</strain>
    </source>
</reference>
<feature type="compositionally biased region" description="Polar residues" evidence="1">
    <location>
        <begin position="508"/>
        <end position="522"/>
    </location>
</feature>
<accession>A0A3B6R774</accession>
<feature type="compositionally biased region" description="Basic and acidic residues" evidence="1">
    <location>
        <begin position="453"/>
        <end position="464"/>
    </location>
</feature>
<dbReference type="Proteomes" id="UP000019116">
    <property type="component" value="Chromosome 7A"/>
</dbReference>
<feature type="compositionally biased region" description="Polar residues" evidence="1">
    <location>
        <begin position="429"/>
        <end position="450"/>
    </location>
</feature>
<dbReference type="GO" id="GO:0016020">
    <property type="term" value="C:membrane"/>
    <property type="evidence" value="ECO:0000318"/>
    <property type="project" value="GO_Central"/>
</dbReference>
<keyword evidence="2" id="KW-0812">Transmembrane</keyword>
<dbReference type="GO" id="GO:0005384">
    <property type="term" value="F:manganese ion transmembrane transporter activity"/>
    <property type="evidence" value="ECO:0000318"/>
    <property type="project" value="GO_Central"/>
</dbReference>
<feature type="transmembrane region" description="Helical" evidence="2">
    <location>
        <begin position="754"/>
        <end position="776"/>
    </location>
</feature>
<dbReference type="EnsemblPlants" id="TraesCS7A02G031400.2">
    <property type="protein sequence ID" value="TraesCS7A02G031400.2"/>
    <property type="gene ID" value="TraesCS7A02G031400"/>
</dbReference>
<dbReference type="Gramene" id="TraesSYM7A03G03757510.2">
    <property type="protein sequence ID" value="TraesSYM7A03G03757510.2"/>
    <property type="gene ID" value="TraesSYM7A03G03757510"/>
</dbReference>
<dbReference type="GO" id="GO:0030026">
    <property type="term" value="P:intracellular manganese ion homeostasis"/>
    <property type="evidence" value="ECO:0000318"/>
    <property type="project" value="GO_Central"/>
</dbReference>
<dbReference type="PaxDb" id="4565-Traes_7AS_AAC60B5EA.2"/>
<keyword evidence="2" id="KW-1133">Transmembrane helix</keyword>
<proteinExistence type="predicted"/>
<feature type="compositionally biased region" description="Low complexity" evidence="1">
    <location>
        <begin position="489"/>
        <end position="500"/>
    </location>
</feature>
<feature type="compositionally biased region" description="Basic and acidic residues" evidence="1">
    <location>
        <begin position="99"/>
        <end position="108"/>
    </location>
</feature>
<evidence type="ECO:0000313" key="3">
    <source>
        <dbReference type="EnsemblPlants" id="TraesCS7A02G031400.2"/>
    </source>
</evidence>
<feature type="transmembrane region" description="Helical" evidence="2">
    <location>
        <begin position="819"/>
        <end position="844"/>
    </location>
</feature>
<gene>
    <name evidence="3" type="primary">LOC123147992</name>
</gene>
<keyword evidence="4" id="KW-1185">Reference proteome</keyword>
<organism evidence="3">
    <name type="scientific">Triticum aestivum</name>
    <name type="common">Wheat</name>
    <dbReference type="NCBI Taxonomy" id="4565"/>
    <lineage>
        <taxon>Eukaryota</taxon>
        <taxon>Viridiplantae</taxon>
        <taxon>Streptophyta</taxon>
        <taxon>Embryophyta</taxon>
        <taxon>Tracheophyta</taxon>
        <taxon>Spermatophyta</taxon>
        <taxon>Magnoliopsida</taxon>
        <taxon>Liliopsida</taxon>
        <taxon>Poales</taxon>
        <taxon>Poaceae</taxon>
        <taxon>BOP clade</taxon>
        <taxon>Pooideae</taxon>
        <taxon>Triticodae</taxon>
        <taxon>Triticeae</taxon>
        <taxon>Triticinae</taxon>
        <taxon>Triticum</taxon>
    </lineage>
</organism>
<dbReference type="Gramene" id="TraesCS7A03G0066300.1">
    <property type="protein sequence ID" value="TraesCS7A03G0066300.1.CDS"/>
    <property type="gene ID" value="TraesCS7A03G0066300"/>
</dbReference>
<name>A0A3B6R774_WHEAT</name>
<sequence>MEVVAEAGAHQPWDQFKEEVEIMEEEHCGGADAVEELLTREIRKRLDHSHGHGSSNGSGNGDGAHHANGGEEEEEDDDASGGDEDDHASGGGEEEAVEEEVKVEEQQQQHKSIVFDPAKGLWKCRLCDWTYRLASPCETGILNHQGYRHQIEWNPKSLVQKEPLYGSPNRVPDIITEVTASYHVMGTMRSSTEKEDTNGTLTPKGKGLEAHENGNAQEINHGPSNGKLENGSHSNVFHQVPNGAKPKIEYMFEINKTEIYPTEVHKDGHVTEAEPKVEEYDLEKILDQQETYELFCPNCTSCITRRVILKKRKRTVRTTPADEPSKRPYIEGHVPPVPLPDRVEEESPEVFRCLSCFSFFIPTGCSFNIFRIFGRRDVDGQPDVLPPPASEDMPPHSENCTSWLLSCFQPGDSPNQPHRADPTTVPLLSGTQSSDNTNTITESQSSTSYVYHSEGKVVKPEHSTVKSPSENQTDPADSPRIPPSPGIATPSGTTTMTTETNESHVQHSHGTQQLTVDSSSQHQKTTTTVEDNETTTTVTSEKNTTSSTTTTGAPSASPQTSSSTEYLKQDVSEVVTGKMPSGGAIMDPTHPQISYKDTHGTSENGSFPSYAIHTPDFKFDSPIATNITQGFIPRGDIPSSPNPQLADHVVVPVSGDVNQLAPRPQRRDDWDILKAIVYGGLVESVTSLSVVSAAASSGAKTLDIFILGIANLIGGLPLIFHNIADLRDIRDVDGDDEQVGHYWLQLGRRSKARLHMVMALLSYMVFGLLPPVLYGLSFRESNDRENKMMAVAGASLACIALLALGKAQVHTRTYFKTLMYYLMIAVSSSGLSYVAGVLITRLLVQYGIIEQGGSARAPPGLSSPFAYAAGAESSAWASF</sequence>
<dbReference type="OMA" id="QKEPLYG"/>
<evidence type="ECO:0008006" key="5">
    <source>
        <dbReference type="Google" id="ProtNLM"/>
    </source>
</evidence>
<protein>
    <recommendedName>
        <fullName evidence="5">Membrane protein of ER body-like protein</fullName>
    </recommendedName>
</protein>
<feature type="compositionally biased region" description="Acidic residues" evidence="1">
    <location>
        <begin position="70"/>
        <end position="98"/>
    </location>
</feature>
<feature type="transmembrane region" description="Helical" evidence="2">
    <location>
        <begin position="788"/>
        <end position="807"/>
    </location>
</feature>
<feature type="region of interest" description="Disordered" evidence="1">
    <location>
        <begin position="407"/>
        <end position="567"/>
    </location>
</feature>
<reference evidence="3" key="2">
    <citation type="submission" date="2018-10" db="UniProtKB">
        <authorList>
            <consortium name="EnsemblPlants"/>
        </authorList>
    </citation>
    <scope>IDENTIFICATION</scope>
</reference>
<dbReference type="OrthoDB" id="1924921at2759"/>
<dbReference type="AlphaFoldDB" id="A0A3B6R774"/>
<feature type="transmembrane region" description="Helical" evidence="2">
    <location>
        <begin position="702"/>
        <end position="720"/>
    </location>
</feature>
<evidence type="ECO:0000313" key="4">
    <source>
        <dbReference type="Proteomes" id="UP000019116"/>
    </source>
</evidence>
<evidence type="ECO:0000256" key="1">
    <source>
        <dbReference type="SAM" id="MobiDB-lite"/>
    </source>
</evidence>
<dbReference type="InterPro" id="IPR052843">
    <property type="entry name" value="ER_body_metal_sequester"/>
</dbReference>
<dbReference type="STRING" id="4565.A0A3B6R774"/>
<dbReference type="PANTHER" id="PTHR38937:SF2">
    <property type="entry name" value="MEMBRANE PROTEIN OF ER BODY-LIKE PROTEIN ISOFORM X1"/>
    <property type="match status" value="1"/>
</dbReference>
<keyword evidence="2" id="KW-0472">Membrane</keyword>
<feature type="compositionally biased region" description="Low complexity" evidence="1">
    <location>
        <begin position="523"/>
        <end position="565"/>
    </location>
</feature>
<dbReference type="Gramene" id="TraesCS7A02G031400.2">
    <property type="protein sequence ID" value="TraesCS7A02G031400.2"/>
    <property type="gene ID" value="TraesCS7A02G031400"/>
</dbReference>
<evidence type="ECO:0000256" key="2">
    <source>
        <dbReference type="SAM" id="Phobius"/>
    </source>
</evidence>
<feature type="compositionally biased region" description="Polar residues" evidence="1">
    <location>
        <begin position="465"/>
        <end position="475"/>
    </location>
</feature>